<evidence type="ECO:0000259" key="2">
    <source>
        <dbReference type="Pfam" id="PF06744"/>
    </source>
</evidence>
<dbReference type="PANTHER" id="PTHR36153:SF1">
    <property type="entry name" value="TYPE VI SECRETION SYSTEM COMPONENT TSSM1"/>
    <property type="match status" value="1"/>
</dbReference>
<dbReference type="PANTHER" id="PTHR36153">
    <property type="entry name" value="INNER MEMBRANE PROTEIN-RELATED"/>
    <property type="match status" value="1"/>
</dbReference>
<proteinExistence type="predicted"/>
<protein>
    <submittedName>
        <fullName evidence="5">Type VI secretion system membrane subunit TssM</fullName>
    </submittedName>
</protein>
<evidence type="ECO:0000259" key="3">
    <source>
        <dbReference type="Pfam" id="PF06761"/>
    </source>
</evidence>
<name>A0ABT9DXX1_9PROT</name>
<dbReference type="Pfam" id="PF14331">
    <property type="entry name" value="IcmF-related_N"/>
    <property type="match status" value="1"/>
</dbReference>
<keyword evidence="1" id="KW-0472">Membrane</keyword>
<sequence>MALRRTLWRWVLTGIGALLLGGLAWVFGPLLEPLEPWPPRAAIGAAIALAWGLGNWLVSRRNRRTEEALVEGAAAGPDTAAGAADEEAEALRERLTLALETLRRARGTRGYLYEQPWYVIIGPPGAGKTTALLNAGLHFPLAEEMGQAAVAGAGGTRLCDWWFTDEAVLIDTAGRYTTQDSEAAVDRAGWEAFLDALRRGRPRQPLNGVIVAIALSDIAAAPEAERLAHARAIRRRIKELEEGLGIRLPVYALLTKADLLAGFTEYFDDLGREQRTQVWGVTFPIETATEAGPVPGFAAEFHALAERIEARLMDRLQEERSAERRALIAGFPTQLASLEAPLAAFLREAFGGSRLNPAPFLRGVYLTSGTQEGTPIDRLTAVLARAFGIDQRRPAALRPGEGRSYFLGRLLREVIFGEAMLVASRPSAARRARLLRGAAWAACLLLVLGGGLQLWSAAGAGTAQSGRFATALAEYEAAARGVLGETVGDGDLAPLVPVLDRARALSAAAGEVAWWDLGLSQDGKLAEAGRLAYRRALQRGLLPRLLWRLEAQMRGGFNRPDFLYEATRIYLMLGSAGPLDRDLVRQWMALDWAAGYPGATAASLRERLGVHLAALLDQPLPRLELDGALVEEARRAFSRVPLAERVYSRIRPSAAAAALPPWRPADAAGLAGQRLFARGGDRPMTEGVPGFYTVEGFHRVLLPALPRAALEAAGESWVLGTRAALDPASPGVQTLERDVVALYVADYARAWDALLADLNPVLPRTLPQAVQDLFLLGAPQSPMRDLLQGIARQLTLSRPPEQAAGAQGVAAQAAAAAKQAADSTAARLGALLGQPAGPPPGSAIDERYKALRELMGDGGPGAPLDRLLGLLNDLQRQLGAAQAAQATGTSPPVAGPDPALLLQAEAGRQPEPVGRWLAAIAARAQALRGGSLRQQAAAAWSGSGGSGGAAGGGGGAGVSPAQLCRQVVEARFPFRAGGTSDTPLDDFIRLFAPGGVLDALFNTQLRPFVDMTGRTWRPQAMDGVPSPLSPEAVAQFQRAALIREAFFAGAPQPAFRFDITPAELDPGARQAVLDLDGVTLTQAQGPARPLQVTWPGPARMASVSLSFDPPPAAGAATLQATGPWALLRLLVQQGTLRQAGGPDRWTVGFAAGERRVRYDIRAGASLNPLSVLGELQAFRCPVL</sequence>
<dbReference type="RefSeq" id="WP_305103618.1">
    <property type="nucleotide sequence ID" value="NZ_JAUTWS010000008.1"/>
</dbReference>
<dbReference type="Pfam" id="PF06761">
    <property type="entry name" value="IcmF-related"/>
    <property type="match status" value="1"/>
</dbReference>
<feature type="transmembrane region" description="Helical" evidence="1">
    <location>
        <begin position="40"/>
        <end position="58"/>
    </location>
</feature>
<evidence type="ECO:0000313" key="6">
    <source>
        <dbReference type="Proteomes" id="UP001243009"/>
    </source>
</evidence>
<dbReference type="InterPro" id="IPR027417">
    <property type="entry name" value="P-loop_NTPase"/>
</dbReference>
<evidence type="ECO:0000313" key="5">
    <source>
        <dbReference type="EMBL" id="MDO9708752.1"/>
    </source>
</evidence>
<dbReference type="NCBIfam" id="TIGR03348">
    <property type="entry name" value="VI_IcmF"/>
    <property type="match status" value="1"/>
</dbReference>
<evidence type="ECO:0000259" key="4">
    <source>
        <dbReference type="Pfam" id="PF14331"/>
    </source>
</evidence>
<dbReference type="EMBL" id="JAUTWS010000008">
    <property type="protein sequence ID" value="MDO9708752.1"/>
    <property type="molecule type" value="Genomic_DNA"/>
</dbReference>
<dbReference type="SUPFAM" id="SSF52540">
    <property type="entry name" value="P-loop containing nucleoside triphosphate hydrolases"/>
    <property type="match status" value="1"/>
</dbReference>
<evidence type="ECO:0000256" key="1">
    <source>
        <dbReference type="SAM" id="Phobius"/>
    </source>
</evidence>
<dbReference type="InterPro" id="IPR010623">
    <property type="entry name" value="IcmF_C"/>
</dbReference>
<keyword evidence="1" id="KW-0812">Transmembrane</keyword>
<dbReference type="InterPro" id="IPR017731">
    <property type="entry name" value="TssM1-like"/>
</dbReference>
<dbReference type="Pfam" id="PF06744">
    <property type="entry name" value="IcmF_C"/>
    <property type="match status" value="1"/>
</dbReference>
<keyword evidence="6" id="KW-1185">Reference proteome</keyword>
<feature type="domain" description="Type VI secretion system IcmF C-terminal" evidence="2">
    <location>
        <begin position="1057"/>
        <end position="1163"/>
    </location>
</feature>
<dbReference type="CDD" id="cd00882">
    <property type="entry name" value="Ras_like_GTPase"/>
    <property type="match status" value="1"/>
</dbReference>
<organism evidence="5 6">
    <name type="scientific">Paracraurococcus lichenis</name>
    <dbReference type="NCBI Taxonomy" id="3064888"/>
    <lineage>
        <taxon>Bacteria</taxon>
        <taxon>Pseudomonadati</taxon>
        <taxon>Pseudomonadota</taxon>
        <taxon>Alphaproteobacteria</taxon>
        <taxon>Acetobacterales</taxon>
        <taxon>Roseomonadaceae</taxon>
        <taxon>Paracraurococcus</taxon>
    </lineage>
</organism>
<dbReference type="Proteomes" id="UP001243009">
    <property type="component" value="Unassembled WGS sequence"/>
</dbReference>
<reference evidence="5 6" key="1">
    <citation type="submission" date="2023-08" db="EMBL/GenBank/DDBJ databases">
        <title>The draft genome sequence of Paracraurococcus sp. LOR1-02.</title>
        <authorList>
            <person name="Kingkaew E."/>
            <person name="Tanasupawat S."/>
        </authorList>
    </citation>
    <scope>NUCLEOTIDE SEQUENCE [LARGE SCALE GENOMIC DNA]</scope>
    <source>
        <strain evidence="5 6">LOR1-02</strain>
    </source>
</reference>
<feature type="transmembrane region" description="Helical" evidence="1">
    <location>
        <begin position="434"/>
        <end position="455"/>
    </location>
</feature>
<comment type="caution">
    <text evidence="5">The sequence shown here is derived from an EMBL/GenBank/DDBJ whole genome shotgun (WGS) entry which is preliminary data.</text>
</comment>
<accession>A0ABT9DXX1</accession>
<dbReference type="InterPro" id="IPR053156">
    <property type="entry name" value="T6SS_TssM-like"/>
</dbReference>
<feature type="domain" description="IcmF-related" evidence="3">
    <location>
        <begin position="497"/>
        <end position="794"/>
    </location>
</feature>
<dbReference type="Gene3D" id="3.40.50.300">
    <property type="entry name" value="P-loop containing nucleotide triphosphate hydrolases"/>
    <property type="match status" value="1"/>
</dbReference>
<feature type="domain" description="Type VI secretion system component TssM1 N-terminal" evidence="4">
    <location>
        <begin position="184"/>
        <end position="442"/>
    </location>
</feature>
<gene>
    <name evidence="5" type="primary">tssM</name>
    <name evidence="5" type="ORF">Q7A36_10410</name>
</gene>
<dbReference type="InterPro" id="IPR025743">
    <property type="entry name" value="TssM1_N"/>
</dbReference>
<feature type="transmembrane region" description="Helical" evidence="1">
    <location>
        <begin position="7"/>
        <end position="28"/>
    </location>
</feature>
<keyword evidence="1" id="KW-1133">Transmembrane helix</keyword>
<dbReference type="InterPro" id="IPR009612">
    <property type="entry name" value="IcmF-rel"/>
</dbReference>